<dbReference type="RefSeq" id="WP_106146177.1">
    <property type="nucleotide sequence ID" value="NZ_PVYX01000002.1"/>
</dbReference>
<proteinExistence type="predicted"/>
<keyword evidence="2" id="KW-1185">Reference proteome</keyword>
<gene>
    <name evidence="1" type="ORF">CLV81_3188</name>
</gene>
<sequence>MKKRITQRLLISLICSGLFLSCKFSKEKETNEETPDQPIALQVVQKGIENSGTMEKWKNIASLQYTKKSRLLFENGEVESDITQRHHYIYRPNKSIRISWSVDKDSFLIVHTDSTSQKFKNDSLVDQGAKVRATVNSATYVLGMPFKLLDKGTVLTYDGLKSFNATDTVHAVKATYAPERHQNHSTQDEWWYHFDKNAGTFVGSMVYHAPTYALIENLSMITEKGLTFPKHRKSYRCDSDGTKVFLRAEFWYSDYSIEFLNK</sequence>
<dbReference type="PROSITE" id="PS51257">
    <property type="entry name" value="PROKAR_LIPOPROTEIN"/>
    <property type="match status" value="1"/>
</dbReference>
<name>A0A2T0MB98_9FLAO</name>
<evidence type="ECO:0000313" key="2">
    <source>
        <dbReference type="Proteomes" id="UP000237640"/>
    </source>
</evidence>
<reference evidence="1 2" key="1">
    <citation type="submission" date="2018-03" db="EMBL/GenBank/DDBJ databases">
        <title>Genomic Encyclopedia of Archaeal and Bacterial Type Strains, Phase II (KMG-II): from individual species to whole genera.</title>
        <authorList>
            <person name="Goeker M."/>
        </authorList>
    </citation>
    <scope>NUCLEOTIDE SEQUENCE [LARGE SCALE GENOMIC DNA]</scope>
    <source>
        <strain evidence="1 2">DSM 25027</strain>
    </source>
</reference>
<dbReference type="AlphaFoldDB" id="A0A2T0MB98"/>
<dbReference type="OrthoDB" id="1265741at2"/>
<dbReference type="Proteomes" id="UP000237640">
    <property type="component" value="Unassembled WGS sequence"/>
</dbReference>
<organism evidence="1 2">
    <name type="scientific">Flagellimonas meridianipacifica</name>
    <dbReference type="NCBI Taxonomy" id="1080225"/>
    <lineage>
        <taxon>Bacteria</taxon>
        <taxon>Pseudomonadati</taxon>
        <taxon>Bacteroidota</taxon>
        <taxon>Flavobacteriia</taxon>
        <taxon>Flavobacteriales</taxon>
        <taxon>Flavobacteriaceae</taxon>
        <taxon>Flagellimonas</taxon>
    </lineage>
</organism>
<comment type="caution">
    <text evidence="1">The sequence shown here is derived from an EMBL/GenBank/DDBJ whole genome shotgun (WGS) entry which is preliminary data.</text>
</comment>
<evidence type="ECO:0008006" key="3">
    <source>
        <dbReference type="Google" id="ProtNLM"/>
    </source>
</evidence>
<evidence type="ECO:0000313" key="1">
    <source>
        <dbReference type="EMBL" id="PRX54784.1"/>
    </source>
</evidence>
<dbReference type="EMBL" id="PVYX01000002">
    <property type="protein sequence ID" value="PRX54784.1"/>
    <property type="molecule type" value="Genomic_DNA"/>
</dbReference>
<accession>A0A2T0MB98</accession>
<protein>
    <recommendedName>
        <fullName evidence="3">Outer membrane lipoprotein-sorting protein</fullName>
    </recommendedName>
</protein>